<evidence type="ECO:0000313" key="3">
    <source>
        <dbReference type="Proteomes" id="UP000432015"/>
    </source>
</evidence>
<dbReference type="AlphaFoldDB" id="A0A7K1L3J0"/>
<dbReference type="RefSeq" id="WP_156218172.1">
    <property type="nucleotide sequence ID" value="NZ_WOFH01000007.1"/>
</dbReference>
<dbReference type="EMBL" id="WOFH01000007">
    <property type="protein sequence ID" value="MUN38982.1"/>
    <property type="molecule type" value="Genomic_DNA"/>
</dbReference>
<evidence type="ECO:0000256" key="1">
    <source>
        <dbReference type="SAM" id="MobiDB-lite"/>
    </source>
</evidence>
<comment type="caution">
    <text evidence="2">The sequence shown here is derived from an EMBL/GenBank/DDBJ whole genome shotgun (WGS) entry which is preliminary data.</text>
</comment>
<reference evidence="2 3" key="1">
    <citation type="submission" date="2019-11" db="EMBL/GenBank/DDBJ databases">
        <authorList>
            <person name="Cao P."/>
        </authorList>
    </citation>
    <scope>NUCLEOTIDE SEQUENCE [LARGE SCALE GENOMIC DNA]</scope>
    <source>
        <strain evidence="2 3">NEAU-AAG5</strain>
    </source>
</reference>
<name>A0A7K1L3J0_9ACTN</name>
<evidence type="ECO:0000313" key="2">
    <source>
        <dbReference type="EMBL" id="MUN38982.1"/>
    </source>
</evidence>
<dbReference type="Proteomes" id="UP000432015">
    <property type="component" value="Unassembled WGS sequence"/>
</dbReference>
<protein>
    <submittedName>
        <fullName evidence="2">Uncharacterized protein</fullName>
    </submittedName>
</protein>
<feature type="region of interest" description="Disordered" evidence="1">
    <location>
        <begin position="209"/>
        <end position="231"/>
    </location>
</feature>
<accession>A0A7K1L3J0</accession>
<proteinExistence type="predicted"/>
<gene>
    <name evidence="2" type="ORF">GNZ18_20585</name>
</gene>
<organism evidence="2 3">
    <name type="scientific">Actinomadura litoris</name>
    <dbReference type="NCBI Taxonomy" id="2678616"/>
    <lineage>
        <taxon>Bacteria</taxon>
        <taxon>Bacillati</taxon>
        <taxon>Actinomycetota</taxon>
        <taxon>Actinomycetes</taxon>
        <taxon>Streptosporangiales</taxon>
        <taxon>Thermomonosporaceae</taxon>
        <taxon>Actinomadura</taxon>
    </lineage>
</organism>
<feature type="region of interest" description="Disordered" evidence="1">
    <location>
        <begin position="132"/>
        <end position="164"/>
    </location>
</feature>
<feature type="compositionally biased region" description="Polar residues" evidence="1">
    <location>
        <begin position="222"/>
        <end position="231"/>
    </location>
</feature>
<sequence length="231" mass="25297">MDSSTDVTWLGRHEALRFPPSGSTWAKAGWAAYFSETTREAGSHAPVLLRFGRHSNGEFAAFGPSIRAPLVVHELIVRVGAAGGTFLAALVRDLPFAQLEAAANLRVFQRTDPPGEDEFPFVNFAGPPRPLDGTGAEWTQFPDGQRRQRGPSLKLRVPPPGKRPDSFYEQVAERYLWLASQGPKPAEALARAQVDEVSPSTVHLWVREARRRGILPPGQRGKGTSPQEGQD</sequence>
<keyword evidence="3" id="KW-1185">Reference proteome</keyword>